<sequence>MFNKLLYKLLKCRERKFFAIYWKKRSLVHVRKNKNAICSYDTCQRTKRIHYLVTLISHGNRSKGKNDMLDRVGKNRNNTRKCSRTIATAGRSMIQEGLTQFTSPNNDKQSRFEDTTSNSTGEMNSIEKILDETNSMIYVNEICLQMDKSILKCQTYEDILSILITHRGALFLQNLITVIRMLAGLVIEERKKRKNMNGMHITFSKYTNRYVNAEGGNNNLDGGRHNEKGDILNNNIEHLSNESNTTELFKNKNITGFDKIEKSLIEKYQHIFDVLNNKDLLESENNFQNNRMLEGIIVRDERFNLLIDDIYKNRKHFDVVSICHILISLKELNYKHFLLFNSFINPLKNFDKYIKEQFERSNQKIAHIHSVIQLLLQCFNTYIWAGYYNLDIYNRLINSILLNNFILIKKEFIYEQHYEQFENYNYMNYKYDVNYPLSSNEIFTLLNLNENYFSKKNFLMAPLSIMMDEDKSNINEEETYHKDCKTEIQLNDKLSHRKSSQLDENKISFIQNPNLSTRESFTNEVKCVFPNESESIIARGEERKKKEIPCYCCPIFLNLELFLRSVEIYKNIYVYNPEFFKISEKVVYYYTQYLSPFNLSILADAFSKHRIFAIEHDRFFYHISKLMENNFDKFSYENIFLILNSFKRMNLFFEKCIILSANKFEPYFHELYINRKEGVLTLKQVSVLIESLSFFDFHHKSIDQCIIASVNYLEDYIDEIDEETSINISYALILSNLYHINTYFFSFIWRKIAKTTYWEKKKNQVCLLWLSHMIQFKWMEYDLPKFCVLECLKIFYLKRKENMFSYSKIISSVSQILDELQIRHDVSVDIYGPYILDILITGDKRHVIMLTQDTTRNEINRQLGDSKIVSFHLTLYGYNVRPLNTKYFDVLSHSGRLAYVRDIVSSF</sequence>
<evidence type="ECO:0000313" key="2">
    <source>
        <dbReference type="Proteomes" id="UP000195521"/>
    </source>
</evidence>
<evidence type="ECO:0008006" key="3">
    <source>
        <dbReference type="Google" id="ProtNLM"/>
    </source>
</evidence>
<name>A0A1Y1JR71_PLAGO</name>
<keyword evidence="2" id="KW-1185">Reference proteome</keyword>
<accession>A0A1Y1JR71</accession>
<dbReference type="EMBL" id="BDQF01000013">
    <property type="protein sequence ID" value="GAW82524.1"/>
    <property type="molecule type" value="Genomic_DNA"/>
</dbReference>
<organism evidence="1 2">
    <name type="scientific">Plasmodium gonderi</name>
    <dbReference type="NCBI Taxonomy" id="77519"/>
    <lineage>
        <taxon>Eukaryota</taxon>
        <taxon>Sar</taxon>
        <taxon>Alveolata</taxon>
        <taxon>Apicomplexa</taxon>
        <taxon>Aconoidasida</taxon>
        <taxon>Haemosporida</taxon>
        <taxon>Plasmodiidae</taxon>
        <taxon>Plasmodium</taxon>
        <taxon>Plasmodium (Plasmodium)</taxon>
    </lineage>
</organism>
<dbReference type="OrthoDB" id="411182at2759"/>
<reference evidence="2" key="1">
    <citation type="submission" date="2017-04" db="EMBL/GenBank/DDBJ databases">
        <title>Plasmodium gonderi genome.</title>
        <authorList>
            <person name="Arisue N."/>
            <person name="Honma H."/>
            <person name="Kawai S."/>
            <person name="Tougan T."/>
            <person name="Tanabe K."/>
            <person name="Horii T."/>
        </authorList>
    </citation>
    <scope>NUCLEOTIDE SEQUENCE [LARGE SCALE GENOMIC DNA]</scope>
    <source>
        <strain evidence="2">ATCC 30045</strain>
    </source>
</reference>
<dbReference type="AlphaFoldDB" id="A0A1Y1JR71"/>
<proteinExistence type="predicted"/>
<dbReference type="GeneID" id="39749261"/>
<evidence type="ECO:0000313" key="1">
    <source>
        <dbReference type="EMBL" id="GAW82524.1"/>
    </source>
</evidence>
<comment type="caution">
    <text evidence="1">The sequence shown here is derived from an EMBL/GenBank/DDBJ whole genome shotgun (WGS) entry which is preliminary data.</text>
</comment>
<dbReference type="OMA" id="IWAGYYN"/>
<protein>
    <recommendedName>
        <fullName evidence="3">RAP domain-containing protein</fullName>
    </recommendedName>
</protein>
<gene>
    <name evidence="1" type="ORF">PGO_125220</name>
</gene>
<dbReference type="RefSeq" id="XP_028545113.1">
    <property type="nucleotide sequence ID" value="XM_028689312.1"/>
</dbReference>
<dbReference type="Proteomes" id="UP000195521">
    <property type="component" value="Unassembled WGS sequence"/>
</dbReference>